<keyword evidence="3" id="KW-1185">Reference proteome</keyword>
<dbReference type="EMBL" id="PYWC01000041">
    <property type="protein sequence ID" value="PWW75869.1"/>
    <property type="molecule type" value="Genomic_DNA"/>
</dbReference>
<accession>A0A317SNT0</accession>
<dbReference type="EMBL" id="PYWC01000038">
    <property type="protein sequence ID" value="PWW76102.1"/>
    <property type="molecule type" value="Genomic_DNA"/>
</dbReference>
<dbReference type="AlphaFoldDB" id="A0A317SNT0"/>
<evidence type="ECO:0000313" key="3">
    <source>
        <dbReference type="Proteomes" id="UP000246991"/>
    </source>
</evidence>
<reference evidence="2 3" key="1">
    <citation type="submission" date="2018-03" db="EMBL/GenBank/DDBJ databases">
        <title>Genomes of Pezizomycetes fungi and the evolution of truffles.</title>
        <authorList>
            <person name="Murat C."/>
            <person name="Payen T."/>
            <person name="Noel B."/>
            <person name="Kuo A."/>
            <person name="Martin F.M."/>
        </authorList>
    </citation>
    <scope>NUCLEOTIDE SEQUENCE [LARGE SCALE GENOMIC DNA]</scope>
    <source>
        <strain evidence="2">091103-1</strain>
    </source>
</reference>
<evidence type="ECO:0000313" key="2">
    <source>
        <dbReference type="EMBL" id="PWW76102.1"/>
    </source>
</evidence>
<comment type="caution">
    <text evidence="2">The sequence shown here is derived from an EMBL/GenBank/DDBJ whole genome shotgun (WGS) entry which is preliminary data.</text>
</comment>
<evidence type="ECO:0000313" key="1">
    <source>
        <dbReference type="EMBL" id="PWW75869.1"/>
    </source>
</evidence>
<name>A0A317SNT0_9PEZI</name>
<protein>
    <submittedName>
        <fullName evidence="2">Uncharacterized protein</fullName>
    </submittedName>
</protein>
<organism evidence="2 3">
    <name type="scientific">Tuber magnatum</name>
    <name type="common">white Piedmont truffle</name>
    <dbReference type="NCBI Taxonomy" id="42249"/>
    <lineage>
        <taxon>Eukaryota</taxon>
        <taxon>Fungi</taxon>
        <taxon>Dikarya</taxon>
        <taxon>Ascomycota</taxon>
        <taxon>Pezizomycotina</taxon>
        <taxon>Pezizomycetes</taxon>
        <taxon>Pezizales</taxon>
        <taxon>Tuberaceae</taxon>
        <taxon>Tuber</taxon>
    </lineage>
</organism>
<sequence length="54" mass="6025">MFDLEIGTVYESICWIQTTPAAVNMGRNVSICPYTLYIHNESLSFSPVNSSPLN</sequence>
<proteinExistence type="predicted"/>
<gene>
    <name evidence="2" type="ORF">C7212DRAFT_321402</name>
    <name evidence="1" type="ORF">C7212DRAFT_321620</name>
</gene>
<dbReference type="Proteomes" id="UP000246991">
    <property type="component" value="Unassembled WGS sequence"/>
</dbReference>